<name>A0A328A5R6_9STAP</name>
<evidence type="ECO:0000313" key="4">
    <source>
        <dbReference type="Proteomes" id="UP000249579"/>
    </source>
</evidence>
<dbReference type="SUPFAM" id="SSF54373">
    <property type="entry name" value="FAD-linked reductases, C-terminal domain"/>
    <property type="match status" value="1"/>
</dbReference>
<dbReference type="InterPro" id="IPR036188">
    <property type="entry name" value="FAD/NAD-bd_sf"/>
</dbReference>
<dbReference type="Gene3D" id="3.50.50.60">
    <property type="entry name" value="FAD/NAD(P)-binding domain"/>
    <property type="match status" value="1"/>
</dbReference>
<dbReference type="Gene3D" id="3.30.9.10">
    <property type="entry name" value="D-Amino Acid Oxidase, subunit A, domain 2"/>
    <property type="match status" value="1"/>
</dbReference>
<evidence type="ECO:0000313" key="3">
    <source>
        <dbReference type="EMBL" id="RAK49795.1"/>
    </source>
</evidence>
<dbReference type="SUPFAM" id="SSF51905">
    <property type="entry name" value="FAD/NAD(P)-binding domain"/>
    <property type="match status" value="1"/>
</dbReference>
<gene>
    <name evidence="3" type="ORF">BHX94_05105</name>
</gene>
<dbReference type="InterPro" id="IPR006076">
    <property type="entry name" value="FAD-dep_OxRdtase"/>
</dbReference>
<dbReference type="Pfam" id="PF01266">
    <property type="entry name" value="DAO"/>
    <property type="match status" value="1"/>
</dbReference>
<reference evidence="3 4" key="1">
    <citation type="journal article" date="2018" name="Front. Microbiol.">
        <title>Description and Comparative Genomics of Macrococcus caseolyticus subsp. hominis subsp. nov., Macrococcus goetzii sp. nov., Macrococcus epidermidis sp. nov., and Macrococcus bohemicus sp. nov., Novel Macrococci From Human Clinical Material With Virulence Potential and Suspected Uptake of Foreign DNA by Natural Transformation.</title>
        <authorList>
            <person name="Maslanova I."/>
            <person name="Wertheimer Z."/>
            <person name="Sedlacek I."/>
            <person name="Svec P."/>
            <person name="Indrakova A."/>
            <person name="Kovarovic V."/>
            <person name="Schumann P."/>
            <person name="Sproer C."/>
            <person name="Kralova S."/>
            <person name="Sedo O."/>
            <person name="Kristofova L."/>
            <person name="Vrbovska V."/>
            <person name="Fuzik T."/>
            <person name="Petras P."/>
            <person name="Zdrahal Z."/>
            <person name="Ruzickova V."/>
            <person name="Doskar J."/>
            <person name="Pantucek R."/>
        </authorList>
    </citation>
    <scope>NUCLEOTIDE SEQUENCE [LARGE SCALE GENOMIC DNA]</scope>
    <source>
        <strain evidence="3 4">03/115</strain>
    </source>
</reference>
<protein>
    <submittedName>
        <fullName evidence="3">Glycine oxidase ThiO</fullName>
    </submittedName>
</protein>
<dbReference type="PANTHER" id="PTHR13847:SF289">
    <property type="entry name" value="GLYCINE OXIDASE"/>
    <property type="match status" value="1"/>
</dbReference>
<accession>A0A328A5R6</accession>
<organism evidence="3 4">
    <name type="scientific">Macrococcoides bohemicum</name>
    <dbReference type="NCBI Taxonomy" id="1903056"/>
    <lineage>
        <taxon>Bacteria</taxon>
        <taxon>Bacillati</taxon>
        <taxon>Bacillota</taxon>
        <taxon>Bacilli</taxon>
        <taxon>Bacillales</taxon>
        <taxon>Staphylococcaceae</taxon>
        <taxon>Macrococcoides</taxon>
    </lineage>
</organism>
<evidence type="ECO:0000259" key="2">
    <source>
        <dbReference type="Pfam" id="PF01266"/>
    </source>
</evidence>
<dbReference type="EMBL" id="PZJG01000002">
    <property type="protein sequence ID" value="RAK49795.1"/>
    <property type="molecule type" value="Genomic_DNA"/>
</dbReference>
<proteinExistence type="predicted"/>
<dbReference type="PANTHER" id="PTHR13847">
    <property type="entry name" value="SARCOSINE DEHYDROGENASE-RELATED"/>
    <property type="match status" value="1"/>
</dbReference>
<dbReference type="GO" id="GO:0016491">
    <property type="term" value="F:oxidoreductase activity"/>
    <property type="evidence" value="ECO:0007669"/>
    <property type="project" value="UniProtKB-KW"/>
</dbReference>
<dbReference type="Proteomes" id="UP000249579">
    <property type="component" value="Unassembled WGS sequence"/>
</dbReference>
<keyword evidence="1" id="KW-0560">Oxidoreductase</keyword>
<dbReference type="AlphaFoldDB" id="A0A328A5R6"/>
<evidence type="ECO:0000256" key="1">
    <source>
        <dbReference type="ARBA" id="ARBA00023002"/>
    </source>
</evidence>
<sequence>MYKQARFSCSKKGVVTTYDIVVIGGGIIGENIVYALKSHTDNIAIIDDAHGYKATHAAGGMLGAQNEFTEDSPLYRLSVLGQQMMPDHIQQLENLTGLSIDLQQHGLLKIASPGDEENLKTQYDFLNSKHEQFEWIASKALSSYANGSINNAFEQAMWIPTDGQVNAGKYLTVIKYANQDIPHISDHVKSINYVDDKYHLSISDKTIISDKVVIAAGCKSEDLLNMLDIDFPMQGVKGEVLTLYHPDLYLKETLFQTNGHYIVPKSDNHYLIGATTSLDTKQQPSAEGVKWLLEETFKLIPKLRDSTIVSIDCGFRPDTTLHRPVLDQLDEGLFLATGHYRNGILLSRITGEFMRQMIFEQDGELYQQFQKDFKIGEIYENIH</sequence>
<dbReference type="OrthoDB" id="9794226at2"/>
<comment type="caution">
    <text evidence="3">The sequence shown here is derived from an EMBL/GenBank/DDBJ whole genome shotgun (WGS) entry which is preliminary data.</text>
</comment>
<feature type="domain" description="FAD dependent oxidoreductase" evidence="2">
    <location>
        <begin position="19"/>
        <end position="356"/>
    </location>
</feature>
<dbReference type="GO" id="GO:0005737">
    <property type="term" value="C:cytoplasm"/>
    <property type="evidence" value="ECO:0007669"/>
    <property type="project" value="TreeGrafter"/>
</dbReference>